<evidence type="ECO:0000313" key="3">
    <source>
        <dbReference type="Proteomes" id="UP000006054"/>
    </source>
</evidence>
<dbReference type="EMBL" id="CP003345">
    <property type="protein sequence ID" value="AFM03425.1"/>
    <property type="molecule type" value="Genomic_DNA"/>
</dbReference>
<name>I4AHJ0_BERLS</name>
<keyword evidence="3" id="KW-1185">Reference proteome</keyword>
<sequence precursor="true">MKLIHSFILLLLLPFYTMAQSNVSTDYANQINTAFAGINLNAVPHGLLKDYAMEFVELNDYDGQLTKENILQRGSYVAVYNTLLMSRTRTDVPDLVKPEQFEAQWEKYRFPHHTAISGVFYKYSQLNNASNFRVENGVISPRQAESNAFAPPSLYQTKEVFAMAAPVMVYKNLTLTVKLPRSMFFTNQFDNIKGLNT</sequence>
<dbReference type="OrthoDB" id="4535652at2"/>
<keyword evidence="1" id="KW-0732">Signal</keyword>
<evidence type="ECO:0000313" key="2">
    <source>
        <dbReference type="EMBL" id="AFM03425.1"/>
    </source>
</evidence>
<reference evidence="3" key="1">
    <citation type="submission" date="2012-06" db="EMBL/GenBank/DDBJ databases">
        <title>The complete genome of Flexibacter litoralis DSM 6794.</title>
        <authorList>
            <person name="Lucas S."/>
            <person name="Copeland A."/>
            <person name="Lapidus A."/>
            <person name="Glavina del Rio T."/>
            <person name="Dalin E."/>
            <person name="Tice H."/>
            <person name="Bruce D."/>
            <person name="Goodwin L."/>
            <person name="Pitluck S."/>
            <person name="Peters L."/>
            <person name="Ovchinnikova G."/>
            <person name="Lu M."/>
            <person name="Kyrpides N."/>
            <person name="Mavromatis K."/>
            <person name="Ivanova N."/>
            <person name="Brettin T."/>
            <person name="Detter J.C."/>
            <person name="Han C."/>
            <person name="Larimer F."/>
            <person name="Land M."/>
            <person name="Hauser L."/>
            <person name="Markowitz V."/>
            <person name="Cheng J.-F."/>
            <person name="Hugenholtz P."/>
            <person name="Woyke T."/>
            <person name="Wu D."/>
            <person name="Spring S."/>
            <person name="Lang E."/>
            <person name="Kopitz M."/>
            <person name="Brambilla E."/>
            <person name="Klenk H.-P."/>
            <person name="Eisen J.A."/>
        </authorList>
    </citation>
    <scope>NUCLEOTIDE SEQUENCE [LARGE SCALE GENOMIC DNA]</scope>
    <source>
        <strain evidence="3">ATCC 23117 / DSM 6794 / NBRC 15988 / NCIMB 1366 / Sio-4</strain>
    </source>
</reference>
<proteinExistence type="predicted"/>
<evidence type="ECO:0000256" key="1">
    <source>
        <dbReference type="SAM" id="SignalP"/>
    </source>
</evidence>
<dbReference type="Proteomes" id="UP000006054">
    <property type="component" value="Chromosome"/>
</dbReference>
<dbReference type="HOGENOM" id="CLU_1382334_0_0_10"/>
<feature type="chain" id="PRO_5003685291" evidence="1">
    <location>
        <begin position="20"/>
        <end position="197"/>
    </location>
</feature>
<organism evidence="2 3">
    <name type="scientific">Bernardetia litoralis (strain ATCC 23117 / DSM 6794 / NBRC 15988 / NCIMB 1366 / Fx l1 / Sio-4)</name>
    <name type="common">Flexibacter litoralis</name>
    <dbReference type="NCBI Taxonomy" id="880071"/>
    <lineage>
        <taxon>Bacteria</taxon>
        <taxon>Pseudomonadati</taxon>
        <taxon>Bacteroidota</taxon>
        <taxon>Cytophagia</taxon>
        <taxon>Cytophagales</taxon>
        <taxon>Bernardetiaceae</taxon>
        <taxon>Bernardetia</taxon>
    </lineage>
</organism>
<dbReference type="KEGG" id="fli:Fleli_0976"/>
<feature type="signal peptide" evidence="1">
    <location>
        <begin position="1"/>
        <end position="19"/>
    </location>
</feature>
<gene>
    <name evidence="2" type="ordered locus">Fleli_0976</name>
</gene>
<dbReference type="RefSeq" id="WP_014796883.1">
    <property type="nucleotide sequence ID" value="NC_018018.1"/>
</dbReference>
<dbReference type="AlphaFoldDB" id="I4AHJ0"/>
<accession>I4AHJ0</accession>
<protein>
    <submittedName>
        <fullName evidence="2">Uncharacterized protein</fullName>
    </submittedName>
</protein>
<dbReference type="STRING" id="880071.Fleli_0976"/>